<evidence type="ECO:0000256" key="2">
    <source>
        <dbReference type="ARBA" id="ARBA00006003"/>
    </source>
</evidence>
<reference evidence="14" key="1">
    <citation type="submission" date="2025-08" db="UniProtKB">
        <authorList>
            <consortium name="Ensembl"/>
        </authorList>
    </citation>
    <scope>IDENTIFICATION</scope>
</reference>
<comment type="subcellular location">
    <subcellularLocation>
        <location evidence="1">Golgi apparatus membrane</location>
        <topology evidence="1">Single-pass type II membrane protein</topology>
    </subcellularLocation>
</comment>
<dbReference type="KEGG" id="kmr:108237709"/>
<proteinExistence type="inferred from homology"/>
<dbReference type="STRING" id="37003.ENSKMAP00000015396"/>
<feature type="transmembrane region" description="Helical" evidence="13">
    <location>
        <begin position="6"/>
        <end position="27"/>
    </location>
</feature>
<dbReference type="Pfam" id="PF00777">
    <property type="entry name" value="Glyco_transf_29"/>
    <property type="match status" value="1"/>
</dbReference>
<dbReference type="AlphaFoldDB" id="A0A3Q3AGH7"/>
<dbReference type="GO" id="GO:0003828">
    <property type="term" value="F:alpha-N-acetylneuraminate alpha-2,8-sialyltransferase activity"/>
    <property type="evidence" value="ECO:0007669"/>
    <property type="project" value="TreeGrafter"/>
</dbReference>
<dbReference type="Ensembl" id="ENSKMAT00000015618.1">
    <property type="protein sequence ID" value="ENSKMAP00000015396.1"/>
    <property type="gene ID" value="ENSKMAG00000011521.1"/>
</dbReference>
<evidence type="ECO:0000313" key="14">
    <source>
        <dbReference type="Ensembl" id="ENSKMAP00000015396.1"/>
    </source>
</evidence>
<dbReference type="OMA" id="CHREVIH"/>
<dbReference type="Proteomes" id="UP000264800">
    <property type="component" value="Unplaced"/>
</dbReference>
<evidence type="ECO:0000256" key="3">
    <source>
        <dbReference type="ARBA" id="ARBA00022676"/>
    </source>
</evidence>
<evidence type="ECO:0000256" key="1">
    <source>
        <dbReference type="ARBA" id="ARBA00004323"/>
    </source>
</evidence>
<sequence length="352" mass="40245">MRTQLLSVMIHLLFLGSLLTTLMWYTLNDRIMKHYRREPKMKSAARKSCKNCGEDIEKALKIYSKAWKKQEDYYQNFSSKLSRECNGSEMALITQMNTPLGSKIVFNGDKSKTRQVDQEMFDHFFKENPFPKKKWRTCAVVGNGGILGNSNCGKMIDSAEFVIRCNLPPLTDEYKKDVGVKTNLVTANPSIFVHKYGGLNGHRLPLIEKLRSYGNSLLLLPSFSFAMNTAVSLRVLYTVEDFGGPVQPVFINPDYLYNVSLFWRSQGLKAVRPSTGIIMASLALELCENVDLYGFWPFAVHPYNFHELTNHYYDSQKVASYHAMPVEFKLLLQLHSQGVIRLNLGDCEPDDY</sequence>
<keyword evidence="3" id="KW-0328">Glycosyltransferase</keyword>
<evidence type="ECO:0000256" key="8">
    <source>
        <dbReference type="ARBA" id="ARBA00023034"/>
    </source>
</evidence>
<dbReference type="PANTHER" id="PTHR11987:SF50">
    <property type="entry name" value="ALPHA-2,8-SIALYLTRANSFERASE 8F"/>
    <property type="match status" value="1"/>
</dbReference>
<protein>
    <submittedName>
        <fullName evidence="14">ST8 alpha-N-acetyl-neuraminide alpha-2,8-sialyltransferase 6</fullName>
    </submittedName>
</protein>
<evidence type="ECO:0000256" key="6">
    <source>
        <dbReference type="ARBA" id="ARBA00022968"/>
    </source>
</evidence>
<organism evidence="14 15">
    <name type="scientific">Kryptolebias marmoratus</name>
    <name type="common">Mangrove killifish</name>
    <name type="synonym">Rivulus marmoratus</name>
    <dbReference type="NCBI Taxonomy" id="37003"/>
    <lineage>
        <taxon>Eukaryota</taxon>
        <taxon>Metazoa</taxon>
        <taxon>Chordata</taxon>
        <taxon>Craniata</taxon>
        <taxon>Vertebrata</taxon>
        <taxon>Euteleostomi</taxon>
        <taxon>Actinopterygii</taxon>
        <taxon>Neopterygii</taxon>
        <taxon>Teleostei</taxon>
        <taxon>Neoteleostei</taxon>
        <taxon>Acanthomorphata</taxon>
        <taxon>Ovalentaria</taxon>
        <taxon>Atherinomorphae</taxon>
        <taxon>Cyprinodontiformes</taxon>
        <taxon>Rivulidae</taxon>
        <taxon>Kryptolebias</taxon>
    </lineage>
</organism>
<dbReference type="RefSeq" id="XP_017274820.1">
    <property type="nucleotide sequence ID" value="XM_017419331.1"/>
</dbReference>
<dbReference type="GeneTree" id="ENSGT01030000234535"/>
<keyword evidence="4" id="KW-0808">Transferase</keyword>
<keyword evidence="6" id="KW-0735">Signal-anchor</keyword>
<keyword evidence="11" id="KW-0325">Glycoprotein</keyword>
<reference evidence="14" key="2">
    <citation type="submission" date="2025-09" db="UniProtKB">
        <authorList>
            <consortium name="Ensembl"/>
        </authorList>
    </citation>
    <scope>IDENTIFICATION</scope>
</reference>
<name>A0A3Q3AGH7_KRYMA</name>
<keyword evidence="10" id="KW-1015">Disulfide bond</keyword>
<dbReference type="PANTHER" id="PTHR11987">
    <property type="entry name" value="ALPHA-2,8-SIALYLTRANSFERASE"/>
    <property type="match status" value="1"/>
</dbReference>
<evidence type="ECO:0000256" key="9">
    <source>
        <dbReference type="ARBA" id="ARBA00023136"/>
    </source>
</evidence>
<dbReference type="InterPro" id="IPR038578">
    <property type="entry name" value="GT29-like_sf"/>
</dbReference>
<evidence type="ECO:0000256" key="5">
    <source>
        <dbReference type="ARBA" id="ARBA00022692"/>
    </source>
</evidence>
<feature type="disulfide bond" evidence="12">
    <location>
        <begin position="138"/>
        <end position="287"/>
    </location>
</feature>
<dbReference type="GO" id="GO:0009311">
    <property type="term" value="P:oligosaccharide metabolic process"/>
    <property type="evidence" value="ECO:0007669"/>
    <property type="project" value="TreeGrafter"/>
</dbReference>
<dbReference type="GO" id="GO:0000139">
    <property type="term" value="C:Golgi membrane"/>
    <property type="evidence" value="ECO:0007669"/>
    <property type="project" value="UniProtKB-SubCell"/>
</dbReference>
<dbReference type="InterPro" id="IPR050943">
    <property type="entry name" value="Glycosyltr_29_Sialyltrsf"/>
</dbReference>
<keyword evidence="8" id="KW-0333">Golgi apparatus</keyword>
<evidence type="ECO:0000256" key="11">
    <source>
        <dbReference type="ARBA" id="ARBA00023180"/>
    </source>
</evidence>
<dbReference type="GO" id="GO:0006491">
    <property type="term" value="P:N-glycan processing"/>
    <property type="evidence" value="ECO:0007669"/>
    <property type="project" value="TreeGrafter"/>
</dbReference>
<dbReference type="OrthoDB" id="10264956at2759"/>
<keyword evidence="9 13" id="KW-0472">Membrane</keyword>
<dbReference type="GeneID" id="108237709"/>
<dbReference type="Gene3D" id="3.90.1480.20">
    <property type="entry name" value="Glycosyl transferase family 29"/>
    <property type="match status" value="1"/>
</dbReference>
<comment type="similarity">
    <text evidence="2">Belongs to the glycosyltransferase 29 family.</text>
</comment>
<keyword evidence="5 13" id="KW-0812">Transmembrane</keyword>
<dbReference type="PIRSF" id="PIRSF005557">
    <property type="entry name" value="Sialyl_trans"/>
    <property type="match status" value="1"/>
</dbReference>
<keyword evidence="7 13" id="KW-1133">Transmembrane helix</keyword>
<evidence type="ECO:0000256" key="7">
    <source>
        <dbReference type="ARBA" id="ARBA00022989"/>
    </source>
</evidence>
<keyword evidence="15" id="KW-1185">Reference proteome</keyword>
<accession>A0A3Q3AGH7</accession>
<evidence type="ECO:0000256" key="4">
    <source>
        <dbReference type="ARBA" id="ARBA00022679"/>
    </source>
</evidence>
<evidence type="ECO:0000256" key="13">
    <source>
        <dbReference type="SAM" id="Phobius"/>
    </source>
</evidence>
<dbReference type="InterPro" id="IPR012163">
    <property type="entry name" value="Sialyl_trans"/>
</dbReference>
<dbReference type="InterPro" id="IPR001675">
    <property type="entry name" value="Glyco_trans_29"/>
</dbReference>
<evidence type="ECO:0000256" key="12">
    <source>
        <dbReference type="PIRSR" id="PIRSR005557-2"/>
    </source>
</evidence>
<evidence type="ECO:0000313" key="15">
    <source>
        <dbReference type="Proteomes" id="UP000264800"/>
    </source>
</evidence>
<evidence type="ECO:0000256" key="10">
    <source>
        <dbReference type="ARBA" id="ARBA00023157"/>
    </source>
</evidence>